<comment type="caution">
    <text evidence="3">The sequence shown here is derived from an EMBL/GenBank/DDBJ whole genome shotgun (WGS) entry which is preliminary data.</text>
</comment>
<reference evidence="3 4" key="1">
    <citation type="journal article" date="2023" name="Plant Dis.">
        <title>First Report of Diplodia intermedia Causing Canker and Dieback Diseases on Apple Trees in Canada.</title>
        <authorList>
            <person name="Ellouze W."/>
            <person name="Ilyukhin E."/>
            <person name="Sulman M."/>
            <person name="Ali S."/>
        </authorList>
    </citation>
    <scope>NUCLEOTIDE SEQUENCE [LARGE SCALE GENOMIC DNA]</scope>
    <source>
        <strain evidence="3 4">M45-28</strain>
    </source>
</reference>
<gene>
    <name evidence="3" type="ORF">SLS58_009221</name>
</gene>
<keyword evidence="1" id="KW-0378">Hydrolase</keyword>
<evidence type="ECO:0000313" key="3">
    <source>
        <dbReference type="EMBL" id="KAL1637690.1"/>
    </source>
</evidence>
<dbReference type="InterPro" id="IPR013094">
    <property type="entry name" value="AB_hydrolase_3"/>
</dbReference>
<organism evidence="3 4">
    <name type="scientific">Diplodia intermedia</name>
    <dbReference type="NCBI Taxonomy" id="856260"/>
    <lineage>
        <taxon>Eukaryota</taxon>
        <taxon>Fungi</taxon>
        <taxon>Dikarya</taxon>
        <taxon>Ascomycota</taxon>
        <taxon>Pezizomycotina</taxon>
        <taxon>Dothideomycetes</taxon>
        <taxon>Dothideomycetes incertae sedis</taxon>
        <taxon>Botryosphaeriales</taxon>
        <taxon>Botryosphaeriaceae</taxon>
        <taxon>Diplodia</taxon>
    </lineage>
</organism>
<name>A0ABR3TDS7_9PEZI</name>
<proteinExistence type="predicted"/>
<accession>A0ABR3TDS7</accession>
<sequence length="414" mass="44955">MPLATLPSQDARFKGFRIFDVSYKFVDSHPIQTSVLVPSSACKGPRPIIVRFHGGGLVNGTRLHAPWFPPYLLTYAIAHSATIISPDYRLLPEASGLDILSDISSLWSWLFTSLHAYLLLKDPLNTPYGVDLGQIMVSGESAGGWLAIQSALMHPNRIKVILGIFPMLDLGDEHFTRGGRRIINVNTSCLHTEGAPSCTTVAKVPTSTSPKLLLRENTDRASQAKQIVGVGALLDARIIDEHIAAAARARTHRTGGGVISSVTPPARAELSLALFQHGRVGELLGGERELYPLEVLEDKMTTMTMTMMRRRCDAAGGGGKTAAAARFLPPPLCVIHGTDDTVVPVQGSRRFCRAWEKTWRVQQQCDGRAIGDGGGAVVKLVLRPGEHGFEATASEEEDGWLREALGWVADRWLS</sequence>
<dbReference type="InterPro" id="IPR050300">
    <property type="entry name" value="GDXG_lipolytic_enzyme"/>
</dbReference>
<dbReference type="EMBL" id="JAKEKT020000086">
    <property type="protein sequence ID" value="KAL1637690.1"/>
    <property type="molecule type" value="Genomic_DNA"/>
</dbReference>
<dbReference type="Proteomes" id="UP001521184">
    <property type="component" value="Unassembled WGS sequence"/>
</dbReference>
<keyword evidence="4" id="KW-1185">Reference proteome</keyword>
<evidence type="ECO:0000313" key="4">
    <source>
        <dbReference type="Proteomes" id="UP001521184"/>
    </source>
</evidence>
<protein>
    <recommendedName>
        <fullName evidence="2">Alpha/beta hydrolase fold-3 domain-containing protein</fullName>
    </recommendedName>
</protein>
<evidence type="ECO:0000259" key="2">
    <source>
        <dbReference type="Pfam" id="PF07859"/>
    </source>
</evidence>
<feature type="domain" description="Alpha/beta hydrolase fold-3" evidence="2">
    <location>
        <begin position="49"/>
        <end position="172"/>
    </location>
</feature>
<dbReference type="Pfam" id="PF07859">
    <property type="entry name" value="Abhydrolase_3"/>
    <property type="match status" value="1"/>
</dbReference>
<dbReference type="Gene3D" id="3.40.50.1820">
    <property type="entry name" value="alpha/beta hydrolase"/>
    <property type="match status" value="1"/>
</dbReference>
<dbReference type="PANTHER" id="PTHR48081:SF3">
    <property type="entry name" value="ALPHA_BETA HYDROLASE FOLD-3 DOMAIN-CONTAINING PROTEIN"/>
    <property type="match status" value="1"/>
</dbReference>
<evidence type="ECO:0000256" key="1">
    <source>
        <dbReference type="ARBA" id="ARBA00022801"/>
    </source>
</evidence>
<dbReference type="InterPro" id="IPR029058">
    <property type="entry name" value="AB_hydrolase_fold"/>
</dbReference>
<dbReference type="SUPFAM" id="SSF53474">
    <property type="entry name" value="alpha/beta-Hydrolases"/>
    <property type="match status" value="1"/>
</dbReference>
<dbReference type="PANTHER" id="PTHR48081">
    <property type="entry name" value="AB HYDROLASE SUPERFAMILY PROTEIN C4A8.06C"/>
    <property type="match status" value="1"/>
</dbReference>